<dbReference type="GeneID" id="93613461"/>
<proteinExistence type="predicted"/>
<name>I1C005_RHIO9</name>
<keyword evidence="2" id="KW-1185">Reference proteome</keyword>
<organism evidence="1 2">
    <name type="scientific">Rhizopus delemar (strain RA 99-880 / ATCC MYA-4621 / FGSC 9543 / NRRL 43880)</name>
    <name type="common">Mucormycosis agent</name>
    <name type="synonym">Rhizopus arrhizus var. delemar</name>
    <dbReference type="NCBI Taxonomy" id="246409"/>
    <lineage>
        <taxon>Eukaryota</taxon>
        <taxon>Fungi</taxon>
        <taxon>Fungi incertae sedis</taxon>
        <taxon>Mucoromycota</taxon>
        <taxon>Mucoromycotina</taxon>
        <taxon>Mucoromycetes</taxon>
        <taxon>Mucorales</taxon>
        <taxon>Mucorineae</taxon>
        <taxon>Rhizopodaceae</taxon>
        <taxon>Rhizopus</taxon>
    </lineage>
</organism>
<sequence length="95" mass="10855">MKYANQIASYEVVKIVTAYLNDTKVQFGNKVRMFLNLLLEKNKRIKALKSEMKKNGETEKEIEATVKTTTEQISKIIDLRKARSITTAKTTLSNT</sequence>
<evidence type="ECO:0000313" key="2">
    <source>
        <dbReference type="Proteomes" id="UP000009138"/>
    </source>
</evidence>
<dbReference type="RefSeq" id="XP_067517181.1">
    <property type="nucleotide sequence ID" value="XM_067661080.1"/>
</dbReference>
<dbReference type="InParanoid" id="I1C005"/>
<dbReference type="OrthoDB" id="2233735at2759"/>
<dbReference type="Proteomes" id="UP000009138">
    <property type="component" value="Unassembled WGS sequence"/>
</dbReference>
<dbReference type="EMBL" id="CH476735">
    <property type="protein sequence ID" value="EIE81785.1"/>
    <property type="molecule type" value="Genomic_DNA"/>
</dbReference>
<dbReference type="VEuPathDB" id="FungiDB:RO3G_06490"/>
<gene>
    <name evidence="1" type="ORF">RO3G_06490</name>
</gene>
<protein>
    <submittedName>
        <fullName evidence="1">Uncharacterized protein</fullName>
    </submittedName>
</protein>
<reference evidence="1 2" key="1">
    <citation type="journal article" date="2009" name="PLoS Genet.">
        <title>Genomic analysis of the basal lineage fungus Rhizopus oryzae reveals a whole-genome duplication.</title>
        <authorList>
            <person name="Ma L.-J."/>
            <person name="Ibrahim A.S."/>
            <person name="Skory C."/>
            <person name="Grabherr M.G."/>
            <person name="Burger G."/>
            <person name="Butler M."/>
            <person name="Elias M."/>
            <person name="Idnurm A."/>
            <person name="Lang B.F."/>
            <person name="Sone T."/>
            <person name="Abe A."/>
            <person name="Calvo S.E."/>
            <person name="Corrochano L.M."/>
            <person name="Engels R."/>
            <person name="Fu J."/>
            <person name="Hansberg W."/>
            <person name="Kim J.-M."/>
            <person name="Kodira C.D."/>
            <person name="Koehrsen M.J."/>
            <person name="Liu B."/>
            <person name="Miranda-Saavedra D."/>
            <person name="O'Leary S."/>
            <person name="Ortiz-Castellanos L."/>
            <person name="Poulter R."/>
            <person name="Rodriguez-Romero J."/>
            <person name="Ruiz-Herrera J."/>
            <person name="Shen Y.-Q."/>
            <person name="Zeng Q."/>
            <person name="Galagan J."/>
            <person name="Birren B.W."/>
            <person name="Cuomo C.A."/>
            <person name="Wickes B.L."/>
        </authorList>
    </citation>
    <scope>NUCLEOTIDE SEQUENCE [LARGE SCALE GENOMIC DNA]</scope>
    <source>
        <strain evidence="2">RA 99-880 / ATCC MYA-4621 / FGSC 9543 / NRRL 43880</strain>
    </source>
</reference>
<accession>I1C005</accession>
<evidence type="ECO:0000313" key="1">
    <source>
        <dbReference type="EMBL" id="EIE81785.1"/>
    </source>
</evidence>
<dbReference type="AlphaFoldDB" id="I1C005"/>